<feature type="non-terminal residue" evidence="2">
    <location>
        <position position="1"/>
    </location>
</feature>
<feature type="non-terminal residue" evidence="2">
    <location>
        <position position="240"/>
    </location>
</feature>
<dbReference type="AlphaFoldDB" id="X6PEU0"/>
<gene>
    <name evidence="2" type="ORF">RFI_00336</name>
</gene>
<dbReference type="Proteomes" id="UP000023152">
    <property type="component" value="Unassembled WGS sequence"/>
</dbReference>
<protein>
    <recommendedName>
        <fullName evidence="1">Reverse transcriptase domain-containing protein</fullName>
    </recommendedName>
</protein>
<dbReference type="PROSITE" id="PS50878">
    <property type="entry name" value="RT_POL"/>
    <property type="match status" value="1"/>
</dbReference>
<feature type="domain" description="Reverse transcriptase" evidence="1">
    <location>
        <begin position="78"/>
        <end position="240"/>
    </location>
</feature>
<name>X6PEU0_RETFI</name>
<sequence>ESPSKKQRKDPKDVDENHYEIVEDEIKFKVAISKPLELDDNYVHLISIKAQGSDNIHNQMLKNGGNAMIDSLLFLFGWSFRIGYMPITWKKAIIMPIHKPDRDHSQCKNHRAIALLNEKQLLHQTQAGFQSWHNTDELLLRLTDTIHKSFDYNSVSCAVLLDISAAYDSLYWWIDSFLLDRLGRVILNGIHSEWMELNTGAPQGSALSPVLFLLYIDDLPTVIQQPILLVDDLALCTSTN</sequence>
<organism evidence="2 3">
    <name type="scientific">Reticulomyxa filosa</name>
    <dbReference type="NCBI Taxonomy" id="46433"/>
    <lineage>
        <taxon>Eukaryota</taxon>
        <taxon>Sar</taxon>
        <taxon>Rhizaria</taxon>
        <taxon>Retaria</taxon>
        <taxon>Foraminifera</taxon>
        <taxon>Monothalamids</taxon>
        <taxon>Reticulomyxidae</taxon>
        <taxon>Reticulomyxa</taxon>
    </lineage>
</organism>
<dbReference type="OrthoDB" id="419189at2759"/>
<dbReference type="OMA" id="CANMACY"/>
<dbReference type="Pfam" id="PF00078">
    <property type="entry name" value="RVT_1"/>
    <property type="match status" value="1"/>
</dbReference>
<proteinExistence type="predicted"/>
<accession>X6PEU0</accession>
<dbReference type="EMBL" id="ASPP01000346">
    <property type="protein sequence ID" value="ETO36726.1"/>
    <property type="molecule type" value="Genomic_DNA"/>
</dbReference>
<evidence type="ECO:0000313" key="2">
    <source>
        <dbReference type="EMBL" id="ETO36726.1"/>
    </source>
</evidence>
<keyword evidence="3" id="KW-1185">Reference proteome</keyword>
<dbReference type="InterPro" id="IPR000477">
    <property type="entry name" value="RT_dom"/>
</dbReference>
<comment type="caution">
    <text evidence="2">The sequence shown here is derived from an EMBL/GenBank/DDBJ whole genome shotgun (WGS) entry which is preliminary data.</text>
</comment>
<evidence type="ECO:0000313" key="3">
    <source>
        <dbReference type="Proteomes" id="UP000023152"/>
    </source>
</evidence>
<evidence type="ECO:0000259" key="1">
    <source>
        <dbReference type="PROSITE" id="PS50878"/>
    </source>
</evidence>
<reference evidence="2 3" key="1">
    <citation type="journal article" date="2013" name="Curr. Biol.">
        <title>The Genome of the Foraminiferan Reticulomyxa filosa.</title>
        <authorList>
            <person name="Glockner G."/>
            <person name="Hulsmann N."/>
            <person name="Schleicher M."/>
            <person name="Noegel A.A."/>
            <person name="Eichinger L."/>
            <person name="Gallinger C."/>
            <person name="Pawlowski J."/>
            <person name="Sierra R."/>
            <person name="Euteneuer U."/>
            <person name="Pillet L."/>
            <person name="Moustafa A."/>
            <person name="Platzer M."/>
            <person name="Groth M."/>
            <person name="Szafranski K."/>
            <person name="Schliwa M."/>
        </authorList>
    </citation>
    <scope>NUCLEOTIDE SEQUENCE [LARGE SCALE GENOMIC DNA]</scope>
</reference>
<dbReference type="PANTHER" id="PTHR19446">
    <property type="entry name" value="REVERSE TRANSCRIPTASES"/>
    <property type="match status" value="1"/>
</dbReference>